<dbReference type="AlphaFoldDB" id="A0A6A2Z839"/>
<comment type="caution">
    <text evidence="1">The sequence shown here is derived from an EMBL/GenBank/DDBJ whole genome shotgun (WGS) entry which is preliminary data.</text>
</comment>
<gene>
    <name evidence="1" type="ORF">F3Y22_tig00111008pilonHSYRG00074</name>
</gene>
<dbReference type="EMBL" id="VEPZ02001200">
    <property type="protein sequence ID" value="KAE8687726.1"/>
    <property type="molecule type" value="Genomic_DNA"/>
</dbReference>
<dbReference type="Proteomes" id="UP000436088">
    <property type="component" value="Unassembled WGS sequence"/>
</dbReference>
<accession>A0A6A2Z839</accession>
<proteinExistence type="predicted"/>
<protein>
    <submittedName>
        <fullName evidence="1">Uncharacterized protein</fullName>
    </submittedName>
</protein>
<evidence type="ECO:0000313" key="2">
    <source>
        <dbReference type="Proteomes" id="UP000436088"/>
    </source>
</evidence>
<name>A0A6A2Z839_HIBSY</name>
<organism evidence="1 2">
    <name type="scientific">Hibiscus syriacus</name>
    <name type="common">Rose of Sharon</name>
    <dbReference type="NCBI Taxonomy" id="106335"/>
    <lineage>
        <taxon>Eukaryota</taxon>
        <taxon>Viridiplantae</taxon>
        <taxon>Streptophyta</taxon>
        <taxon>Embryophyta</taxon>
        <taxon>Tracheophyta</taxon>
        <taxon>Spermatophyta</taxon>
        <taxon>Magnoliopsida</taxon>
        <taxon>eudicotyledons</taxon>
        <taxon>Gunneridae</taxon>
        <taxon>Pentapetalae</taxon>
        <taxon>rosids</taxon>
        <taxon>malvids</taxon>
        <taxon>Malvales</taxon>
        <taxon>Malvaceae</taxon>
        <taxon>Malvoideae</taxon>
        <taxon>Hibiscus</taxon>
    </lineage>
</organism>
<sequence>MRRLQQEIRLTENTAEPDLLGAVGAASLAPPDSVVGATAVGDGCTPTISSQFLKTKDRFDLWGHTWRRSRYGRNGDIATEGKVEALVRFRVTPSEALLLNASHKHRRRFESQSSSQYSTSFRFRYLTPARHEGQALRHVEDQSRAVPGGGRGDGVAAAVMLWAASTAQMERMER</sequence>
<reference evidence="1" key="1">
    <citation type="submission" date="2019-09" db="EMBL/GenBank/DDBJ databases">
        <title>Draft genome information of white flower Hibiscus syriacus.</title>
        <authorList>
            <person name="Kim Y.-M."/>
        </authorList>
    </citation>
    <scope>NUCLEOTIDE SEQUENCE [LARGE SCALE GENOMIC DNA]</scope>
    <source>
        <strain evidence="1">YM2019G1</strain>
    </source>
</reference>
<evidence type="ECO:0000313" key="1">
    <source>
        <dbReference type="EMBL" id="KAE8687726.1"/>
    </source>
</evidence>
<keyword evidence="2" id="KW-1185">Reference proteome</keyword>